<evidence type="ECO:0000256" key="4">
    <source>
        <dbReference type="ARBA" id="ARBA00022989"/>
    </source>
</evidence>
<protein>
    <submittedName>
        <fullName evidence="9">ComEC family competence protein</fullName>
    </submittedName>
</protein>
<dbReference type="NCBIfam" id="TIGR00360">
    <property type="entry name" value="ComEC_N-term"/>
    <property type="match status" value="1"/>
</dbReference>
<reference evidence="9 10" key="1">
    <citation type="submission" date="2020-03" db="EMBL/GenBank/DDBJ databases">
        <title>Salinimicrobium sp. nov, isolated from SCS.</title>
        <authorList>
            <person name="Cao W.R."/>
        </authorList>
    </citation>
    <scope>NUCLEOTIDE SEQUENCE [LARGE SCALE GENOMIC DNA]</scope>
    <source>
        <strain evidence="10">J15B91</strain>
    </source>
</reference>
<keyword evidence="3 6" id="KW-0812">Transmembrane</keyword>
<keyword evidence="4 6" id="KW-1133">Transmembrane helix</keyword>
<evidence type="ECO:0000259" key="8">
    <source>
        <dbReference type="Pfam" id="PF13567"/>
    </source>
</evidence>
<proteinExistence type="predicted"/>
<keyword evidence="5 6" id="KW-0472">Membrane</keyword>
<evidence type="ECO:0000313" key="10">
    <source>
        <dbReference type="Proteomes" id="UP000703674"/>
    </source>
</evidence>
<dbReference type="Pfam" id="PF03772">
    <property type="entry name" value="Competence"/>
    <property type="match status" value="1"/>
</dbReference>
<keyword evidence="2" id="KW-1003">Cell membrane</keyword>
<feature type="transmembrane region" description="Helical" evidence="6">
    <location>
        <begin position="446"/>
        <end position="467"/>
    </location>
</feature>
<dbReference type="InterPro" id="IPR004477">
    <property type="entry name" value="ComEC_N"/>
</dbReference>
<evidence type="ECO:0000313" key="9">
    <source>
        <dbReference type="EMBL" id="NJW53135.1"/>
    </source>
</evidence>
<feature type="transmembrane region" description="Helical" evidence="6">
    <location>
        <begin position="27"/>
        <end position="47"/>
    </location>
</feature>
<evidence type="ECO:0000256" key="1">
    <source>
        <dbReference type="ARBA" id="ARBA00004651"/>
    </source>
</evidence>
<feature type="domain" description="ComEC/Rec2-related protein" evidence="7">
    <location>
        <begin position="200"/>
        <end position="469"/>
    </location>
</feature>
<name>A0ABX1CXY2_9FLAO</name>
<evidence type="ECO:0000256" key="5">
    <source>
        <dbReference type="ARBA" id="ARBA00023136"/>
    </source>
</evidence>
<evidence type="ECO:0000256" key="2">
    <source>
        <dbReference type="ARBA" id="ARBA00022475"/>
    </source>
</evidence>
<comment type="subcellular location">
    <subcellularLocation>
        <location evidence="1">Cell membrane</location>
        <topology evidence="1">Multi-pass membrane protein</topology>
    </subcellularLocation>
</comment>
<comment type="caution">
    <text evidence="9">The sequence shown here is derived from an EMBL/GenBank/DDBJ whole genome shotgun (WGS) entry which is preliminary data.</text>
</comment>
<dbReference type="Proteomes" id="UP000703674">
    <property type="component" value="Unassembled WGS sequence"/>
</dbReference>
<dbReference type="InterPro" id="IPR052159">
    <property type="entry name" value="Competence_DNA_uptake"/>
</dbReference>
<feature type="transmembrane region" description="Helical" evidence="6">
    <location>
        <begin position="300"/>
        <end position="319"/>
    </location>
</feature>
<feature type="transmembrane region" description="Helical" evidence="6">
    <location>
        <begin position="254"/>
        <end position="271"/>
    </location>
</feature>
<dbReference type="PANTHER" id="PTHR30619:SF1">
    <property type="entry name" value="RECOMBINATION PROTEIN 2"/>
    <property type="match status" value="1"/>
</dbReference>
<feature type="transmembrane region" description="Helical" evidence="6">
    <location>
        <begin position="180"/>
        <end position="201"/>
    </location>
</feature>
<evidence type="ECO:0000259" key="7">
    <source>
        <dbReference type="Pfam" id="PF03772"/>
    </source>
</evidence>
<evidence type="ECO:0000256" key="6">
    <source>
        <dbReference type="SAM" id="Phobius"/>
    </source>
</evidence>
<dbReference type="EMBL" id="JAAVJR010000004">
    <property type="protein sequence ID" value="NJW53135.1"/>
    <property type="molecule type" value="Genomic_DNA"/>
</dbReference>
<gene>
    <name evidence="9" type="ORF">HC175_09400</name>
</gene>
<dbReference type="InterPro" id="IPR025405">
    <property type="entry name" value="DUF4131"/>
</dbReference>
<feature type="transmembrane region" description="Helical" evidence="6">
    <location>
        <begin position="325"/>
        <end position="341"/>
    </location>
</feature>
<organism evidence="9 10">
    <name type="scientific">Salinimicrobium oceani</name>
    <dbReference type="NCBI Taxonomy" id="2722702"/>
    <lineage>
        <taxon>Bacteria</taxon>
        <taxon>Pseudomonadati</taxon>
        <taxon>Bacteroidota</taxon>
        <taxon>Flavobacteriia</taxon>
        <taxon>Flavobacteriales</taxon>
        <taxon>Flavobacteriaceae</taxon>
        <taxon>Salinimicrobium</taxon>
    </lineage>
</organism>
<dbReference type="PANTHER" id="PTHR30619">
    <property type="entry name" value="DNA INTERNALIZATION/COMPETENCE PROTEIN COMEC/REC2"/>
    <property type="match status" value="1"/>
</dbReference>
<feature type="transmembrane region" description="Helical" evidence="6">
    <location>
        <begin position="221"/>
        <end position="242"/>
    </location>
</feature>
<feature type="transmembrane region" description="Helical" evidence="6">
    <location>
        <begin position="388"/>
        <end position="413"/>
    </location>
</feature>
<feature type="transmembrane region" description="Helical" evidence="6">
    <location>
        <begin position="473"/>
        <end position="491"/>
    </location>
</feature>
<evidence type="ECO:0000256" key="3">
    <source>
        <dbReference type="ARBA" id="ARBA00022692"/>
    </source>
</evidence>
<dbReference type="Pfam" id="PF13567">
    <property type="entry name" value="DUF4131"/>
    <property type="match status" value="1"/>
</dbReference>
<accession>A0ABX1CXY2</accession>
<feature type="transmembrane region" description="Helical" evidence="6">
    <location>
        <begin position="353"/>
        <end position="376"/>
    </location>
</feature>
<sequence length="642" mass="72197">MTLLSGLVIFLLAFFRAKRLMLPDAFFGISTFLLFLIIGITTTSLHLPQNQPGHYIHHISSEEVPIIKLQIETPLKPDLYNHKFVAEVLSVNGLPSHGKLLLLQPKDSLKTPFLEGEELLVSTTPKVIPPPLNPHQFDYSRFMAQKGNYRQLDLNSGIVKELPATAEGLRIKAAKFRKRIVSALSASNFGSEELAVVQALLLGQKQDISAETYNNFSAAGAIHILAVSGLHVGIILLLLNWIFAPLRRSKNGKIIKTFLVVMSLWGFAILAGLSPSVVRAVTMFSFIAIGLEINRRTSTLNSVFLSLLLLLLIQPRWIFEIGFQLSYLAVISIILFQPLFSRLLEPKTKIGKYFWSLLTVTMAAQIGVVPLSLFYFHQFPGLFFLTNLLILPFLGLILIFGVAVIILALLGFLPHFILKTYEGIIELLNEIVALIARQEQFLLKDIPFSTSEVFAWYFLIFMVFLLWRKYNYQKLLLTFCAVVIIQSLYLAEKVFPDEHLVIFHKSRATLIARTEGKKLQLYQQDLKDPVADLKLIKNYRTGAGLDEIAAAPLKNIYAQKGHFLILVDSSAILPKQIPSGFNLLLSGSPKINLERILEQAKPAAIVADGNNYKSFVNRWRETAREKDIPFHFTGEQGAYLLE</sequence>
<feature type="domain" description="DUF4131" evidence="8">
    <location>
        <begin position="3"/>
        <end position="157"/>
    </location>
</feature>
<keyword evidence="10" id="KW-1185">Reference proteome</keyword>